<dbReference type="PANTHER" id="PTHR38096:SF1">
    <property type="entry name" value="ENTEROBACTIN SYNTHASE COMPONENT D"/>
    <property type="match status" value="1"/>
</dbReference>
<comment type="cofactor">
    <cofactor evidence="13">
        <name>Mg(2+)</name>
        <dbReference type="ChEBI" id="CHEBI:18420"/>
    </cofactor>
</comment>
<evidence type="ECO:0000256" key="12">
    <source>
        <dbReference type="PIRSR" id="PIRSR603542-1"/>
    </source>
</evidence>
<comment type="catalytic activity">
    <reaction evidence="10">
        <text>apo-[aryl-carrier protein] + CoA = holo-[aryl-carrier protein] + adenosine 3',5'-bisphosphate + H(+)</text>
        <dbReference type="Rhea" id="RHEA:48404"/>
        <dbReference type="Rhea" id="RHEA-COMP:15903"/>
        <dbReference type="Rhea" id="RHEA-COMP:17557"/>
        <dbReference type="ChEBI" id="CHEBI:15378"/>
        <dbReference type="ChEBI" id="CHEBI:29999"/>
        <dbReference type="ChEBI" id="CHEBI:57287"/>
        <dbReference type="ChEBI" id="CHEBI:58343"/>
        <dbReference type="ChEBI" id="CHEBI:64479"/>
    </reaction>
</comment>
<comment type="pathway">
    <text evidence="2">Siderophore biosynthesis; enterobactin biosynthesis.</text>
</comment>
<feature type="binding site" evidence="13">
    <location>
        <position position="124"/>
    </location>
    <ligand>
        <name>Mg(2+)</name>
        <dbReference type="ChEBI" id="CHEBI:18420"/>
    </ligand>
</feature>
<comment type="function">
    <text evidence="1">Involved in the biosynthesis of the siderophore enterobactin (enterochelin), which is a macrocyclic trimeric lactone of N-(2,3-dihydroxybenzoyl)-serine. The serine trilactone serves as a scaffolding for the three catechol functionalities that provide hexadentate coordination for the tightly ligated iron(2+) atoms. Plays an essential role in the assembly of the enterobactin by catalyzing the transfer of the 4'-phosphopantetheine (Ppant) moiety from coenzyme A to the apo-domains of both EntB (ArCP domain) and EntF (PCP domain) to yield their holo-forms which make them competent for the activation of 2,3-dihydroxybenzoate (DHB) and L-serine, respectively.</text>
</comment>
<dbReference type="GO" id="GO:0008897">
    <property type="term" value="F:holo-[acyl-carrier-protein] synthase activity"/>
    <property type="evidence" value="ECO:0007669"/>
    <property type="project" value="InterPro"/>
</dbReference>
<evidence type="ECO:0000256" key="9">
    <source>
        <dbReference type="ARBA" id="ARBA00031996"/>
    </source>
</evidence>
<feature type="binding site" evidence="12">
    <location>
        <position position="169"/>
    </location>
    <ligand>
        <name>CoA</name>
        <dbReference type="ChEBI" id="CHEBI:57287"/>
    </ligand>
</feature>
<feature type="binding site" evidence="12">
    <location>
        <begin position="102"/>
        <end position="103"/>
    </location>
    <ligand>
        <name>CoA</name>
        <dbReference type="ChEBI" id="CHEBI:57287"/>
    </ligand>
</feature>
<dbReference type="InterPro" id="IPR008278">
    <property type="entry name" value="4-PPantetheinyl_Trfase_dom"/>
</dbReference>
<feature type="domain" description="4'-phosphopantetheinyl transferase N-terminal" evidence="15">
    <location>
        <begin position="51"/>
        <end position="109"/>
    </location>
</feature>
<evidence type="ECO:0000256" key="13">
    <source>
        <dbReference type="PIRSR" id="PIRSR603542-2"/>
    </source>
</evidence>
<dbReference type="Pfam" id="PF17837">
    <property type="entry name" value="4PPT_N"/>
    <property type="match status" value="1"/>
</dbReference>
<comment type="subunit">
    <text evidence="4">EntB, EntD, EntE, and EntF form a multienzyme complex called enterobactin synthase.</text>
</comment>
<evidence type="ECO:0000256" key="5">
    <source>
        <dbReference type="ARBA" id="ARBA00019087"/>
    </source>
</evidence>
<feature type="binding site" evidence="12">
    <location>
        <position position="67"/>
    </location>
    <ligand>
        <name>CoA</name>
        <dbReference type="ChEBI" id="CHEBI:57287"/>
    </ligand>
</feature>
<sequence length="231" mass="24534">MAPFPDKLPDFLSEPELWPQGAGRCLLFAQYDIARYRDSDYAVAGLALPDFLSRAVPKRRAEFLAGRALAGQALARLGATGAVGRDSHGAPVWPRGIQGSISHSHGMVGVWLGQGAATLGLDLEALADPRAVRAICHSVLTPGDRVHLGATPDAAGATAVFSAKEALYKALFPRVGRFFGFDHAEIAEIRPDGLALRLTKPLSTGWPAGCVFEIAQHWRAGTVISQCEIAS</sequence>
<evidence type="ECO:0000256" key="7">
    <source>
        <dbReference type="ARBA" id="ARBA00023191"/>
    </source>
</evidence>
<dbReference type="EMBL" id="FNYY01000006">
    <property type="protein sequence ID" value="SEJ46366.1"/>
    <property type="molecule type" value="Genomic_DNA"/>
</dbReference>
<dbReference type="Pfam" id="PF01648">
    <property type="entry name" value="ACPS"/>
    <property type="match status" value="1"/>
</dbReference>
<comment type="similarity">
    <text evidence="3">Belongs to the P-Pant transferase superfamily. EntD family.</text>
</comment>
<dbReference type="PANTHER" id="PTHR38096">
    <property type="entry name" value="ENTEROBACTIN SYNTHASE COMPONENT D"/>
    <property type="match status" value="1"/>
</dbReference>
<feature type="domain" description="4'-phosphopantetheinyl transferase" evidence="14">
    <location>
        <begin position="119"/>
        <end position="201"/>
    </location>
</feature>
<dbReference type="GeneID" id="80818324"/>
<evidence type="ECO:0000256" key="8">
    <source>
        <dbReference type="ARBA" id="ARBA00029894"/>
    </source>
</evidence>
<evidence type="ECO:0000256" key="4">
    <source>
        <dbReference type="ARBA" id="ARBA00011503"/>
    </source>
</evidence>
<gene>
    <name evidence="16" type="ORF">SAMN04487940_10667</name>
</gene>
<dbReference type="PRINTS" id="PR01399">
    <property type="entry name" value="ENTSNTHTASED"/>
</dbReference>
<feature type="binding site" evidence="12">
    <location>
        <position position="165"/>
    </location>
    <ligand>
        <name>CoA</name>
        <dbReference type="ChEBI" id="CHEBI:57287"/>
    </ligand>
</feature>
<feature type="binding site" evidence="12">
    <location>
        <position position="59"/>
    </location>
    <ligand>
        <name>CoA</name>
        <dbReference type="ChEBI" id="CHEBI:57287"/>
    </ligand>
</feature>
<dbReference type="Proteomes" id="UP000182932">
    <property type="component" value="Unassembled WGS sequence"/>
</dbReference>
<evidence type="ECO:0000313" key="16">
    <source>
        <dbReference type="EMBL" id="SEJ46366.1"/>
    </source>
</evidence>
<dbReference type="InterPro" id="IPR037143">
    <property type="entry name" value="4-PPantetheinyl_Trfase_dom_sf"/>
</dbReference>
<dbReference type="InterPro" id="IPR041354">
    <property type="entry name" value="4PPT_N"/>
</dbReference>
<accession>A0A975W9Y1</accession>
<organism evidence="16 17">
    <name type="scientific">Marinovum algicola</name>
    <dbReference type="NCBI Taxonomy" id="42444"/>
    <lineage>
        <taxon>Bacteria</taxon>
        <taxon>Pseudomonadati</taxon>
        <taxon>Pseudomonadota</taxon>
        <taxon>Alphaproteobacteria</taxon>
        <taxon>Rhodobacterales</taxon>
        <taxon>Roseobacteraceae</taxon>
        <taxon>Marinovum</taxon>
    </lineage>
</organism>
<dbReference type="SUPFAM" id="SSF56214">
    <property type="entry name" value="4'-phosphopantetheinyl transferase"/>
    <property type="match status" value="1"/>
</dbReference>
<dbReference type="GO" id="GO:0009239">
    <property type="term" value="P:enterobactin biosynthetic process"/>
    <property type="evidence" value="ECO:0007669"/>
    <property type="project" value="UniProtKB-KW"/>
</dbReference>
<keyword evidence="7" id="KW-0259">Enterobactin biosynthesis</keyword>
<comment type="caution">
    <text evidence="16">The sequence shown here is derived from an EMBL/GenBank/DDBJ whole genome shotgun (WGS) entry which is preliminary data.</text>
</comment>
<feature type="binding site" evidence="12">
    <location>
        <position position="122"/>
    </location>
    <ligand>
        <name>CoA</name>
        <dbReference type="ChEBI" id="CHEBI:57287"/>
    </ligand>
</feature>
<evidence type="ECO:0000313" key="17">
    <source>
        <dbReference type="Proteomes" id="UP000182932"/>
    </source>
</evidence>
<dbReference type="AlphaFoldDB" id="A0A975W9Y1"/>
<keyword evidence="13" id="KW-0460">Magnesium</keyword>
<keyword evidence="6" id="KW-0808">Transferase</keyword>
<evidence type="ECO:0000256" key="1">
    <source>
        <dbReference type="ARBA" id="ARBA00003937"/>
    </source>
</evidence>
<keyword evidence="17" id="KW-1185">Reference proteome</keyword>
<evidence type="ECO:0000256" key="3">
    <source>
        <dbReference type="ARBA" id="ARBA00008342"/>
    </source>
</evidence>
<keyword evidence="13" id="KW-0479">Metal-binding</keyword>
<dbReference type="GO" id="GO:0005886">
    <property type="term" value="C:plasma membrane"/>
    <property type="evidence" value="ECO:0007669"/>
    <property type="project" value="TreeGrafter"/>
</dbReference>
<reference evidence="16 17" key="1">
    <citation type="submission" date="2016-10" db="EMBL/GenBank/DDBJ databases">
        <authorList>
            <person name="Varghese N."/>
            <person name="Submissions S."/>
        </authorList>
    </citation>
    <scope>NUCLEOTIDE SEQUENCE [LARGE SCALE GENOMIC DNA]</scope>
    <source>
        <strain evidence="16 17">FF3</strain>
    </source>
</reference>
<protein>
    <recommendedName>
        <fullName evidence="5">Enterobactin synthase component D</fullName>
    </recommendedName>
    <alternativeName>
        <fullName evidence="8">4'-phosphopantetheinyl transferase EntD</fullName>
    </alternativeName>
    <alternativeName>
        <fullName evidence="9">Enterochelin synthase D</fullName>
    </alternativeName>
</protein>
<dbReference type="InterPro" id="IPR003542">
    <property type="entry name" value="Enbac_synth_compD-like"/>
</dbReference>
<dbReference type="GO" id="GO:0009366">
    <property type="term" value="C:enterobactin synthetase complex"/>
    <property type="evidence" value="ECO:0007669"/>
    <property type="project" value="InterPro"/>
</dbReference>
<evidence type="ECO:0000256" key="2">
    <source>
        <dbReference type="ARBA" id="ARBA00004993"/>
    </source>
</evidence>
<comment type="catalytic activity">
    <reaction evidence="11">
        <text>apo-[peptidyl-carrier protein] + CoA = holo-[peptidyl-carrier protein] + adenosine 3',5'-bisphosphate + H(+)</text>
        <dbReference type="Rhea" id="RHEA:46228"/>
        <dbReference type="Rhea" id="RHEA-COMP:11479"/>
        <dbReference type="Rhea" id="RHEA-COMP:11480"/>
        <dbReference type="ChEBI" id="CHEBI:15378"/>
        <dbReference type="ChEBI" id="CHEBI:29999"/>
        <dbReference type="ChEBI" id="CHEBI:57287"/>
        <dbReference type="ChEBI" id="CHEBI:58343"/>
        <dbReference type="ChEBI" id="CHEBI:64479"/>
    </reaction>
</comment>
<dbReference type="GO" id="GO:0000287">
    <property type="term" value="F:magnesium ion binding"/>
    <property type="evidence" value="ECO:0007669"/>
    <property type="project" value="InterPro"/>
</dbReference>
<proteinExistence type="inferred from homology"/>
<dbReference type="RefSeq" id="WP_074836500.1">
    <property type="nucleotide sequence ID" value="NZ_FNYY01000006.1"/>
</dbReference>
<name>A0A975W9Y1_9RHOB</name>
<evidence type="ECO:0000256" key="10">
    <source>
        <dbReference type="ARBA" id="ARBA00049176"/>
    </source>
</evidence>
<feature type="binding site" evidence="13">
    <location>
        <position position="122"/>
    </location>
    <ligand>
        <name>Mg(2+)</name>
        <dbReference type="ChEBI" id="CHEBI:18420"/>
    </ligand>
</feature>
<dbReference type="Gene3D" id="3.90.470.20">
    <property type="entry name" value="4'-phosphopantetheinyl transferase domain"/>
    <property type="match status" value="1"/>
</dbReference>
<evidence type="ECO:0000259" key="15">
    <source>
        <dbReference type="Pfam" id="PF17837"/>
    </source>
</evidence>
<evidence type="ECO:0000259" key="14">
    <source>
        <dbReference type="Pfam" id="PF01648"/>
    </source>
</evidence>
<evidence type="ECO:0000256" key="11">
    <source>
        <dbReference type="ARBA" id="ARBA00049191"/>
    </source>
</evidence>
<evidence type="ECO:0000256" key="6">
    <source>
        <dbReference type="ARBA" id="ARBA00022679"/>
    </source>
</evidence>